<evidence type="ECO:0000256" key="2">
    <source>
        <dbReference type="ARBA" id="ARBA00022729"/>
    </source>
</evidence>
<dbReference type="GeneID" id="98148245"/>
<evidence type="ECO:0000256" key="4">
    <source>
        <dbReference type="ARBA" id="ARBA00023157"/>
    </source>
</evidence>
<dbReference type="PANTHER" id="PTHR33938">
    <property type="entry name" value="FERULOYL ESTERASE B-RELATED"/>
    <property type="match status" value="1"/>
</dbReference>
<evidence type="ECO:0000313" key="5">
    <source>
        <dbReference type="EMBL" id="KAL2866052.1"/>
    </source>
</evidence>
<organism evidence="5 6">
    <name type="scientific">Aspergillus lucknowensis</name>
    <dbReference type="NCBI Taxonomy" id="176173"/>
    <lineage>
        <taxon>Eukaryota</taxon>
        <taxon>Fungi</taxon>
        <taxon>Dikarya</taxon>
        <taxon>Ascomycota</taxon>
        <taxon>Pezizomycotina</taxon>
        <taxon>Eurotiomycetes</taxon>
        <taxon>Eurotiomycetidae</taxon>
        <taxon>Eurotiales</taxon>
        <taxon>Aspergillaceae</taxon>
        <taxon>Aspergillus</taxon>
        <taxon>Aspergillus subgen. Nidulantes</taxon>
    </lineage>
</organism>
<dbReference type="PANTHER" id="PTHR33938:SF7">
    <property type="entry name" value="CARBOXYLIC ESTER HYDROLASE"/>
    <property type="match status" value="1"/>
</dbReference>
<keyword evidence="3" id="KW-0378">Hydrolase</keyword>
<evidence type="ECO:0000256" key="3">
    <source>
        <dbReference type="ARBA" id="ARBA00022801"/>
    </source>
</evidence>
<proteinExistence type="predicted"/>
<accession>A0ABR4LRN7</accession>
<evidence type="ECO:0000313" key="6">
    <source>
        <dbReference type="Proteomes" id="UP001610432"/>
    </source>
</evidence>
<keyword evidence="1" id="KW-0719">Serine esterase</keyword>
<keyword evidence="2" id="KW-0732">Signal</keyword>
<dbReference type="EMBL" id="JBFXLQ010000027">
    <property type="protein sequence ID" value="KAL2866052.1"/>
    <property type="molecule type" value="Genomic_DNA"/>
</dbReference>
<comment type="caution">
    <text evidence="5">The sequence shown here is derived from an EMBL/GenBank/DDBJ whole genome shotgun (WGS) entry which is preliminary data.</text>
</comment>
<sequence>MTINTYNSLNSYKNGVIPRTDLCKLNFDLSSIIGKPYYCAAQNSTSLGFGFSKRSSNSLSKRQAQGSTTSYQPAQNGIVFAKAIAVAAAIYDSLHNSDSNHAYLSWQMELSITSMGSKYITKFV</sequence>
<evidence type="ECO:0000256" key="1">
    <source>
        <dbReference type="ARBA" id="ARBA00022487"/>
    </source>
</evidence>
<protein>
    <submittedName>
        <fullName evidence="5">Uncharacterized protein</fullName>
    </submittedName>
</protein>
<dbReference type="Proteomes" id="UP001610432">
    <property type="component" value="Unassembled WGS sequence"/>
</dbReference>
<keyword evidence="4" id="KW-1015">Disulfide bond</keyword>
<dbReference type="RefSeq" id="XP_070885031.1">
    <property type="nucleotide sequence ID" value="XM_071033173.1"/>
</dbReference>
<keyword evidence="6" id="KW-1185">Reference proteome</keyword>
<gene>
    <name evidence="5" type="ORF">BJX67DRAFT_382154</name>
</gene>
<reference evidence="5 6" key="1">
    <citation type="submission" date="2024-07" db="EMBL/GenBank/DDBJ databases">
        <title>Section-level genome sequencing and comparative genomics of Aspergillus sections Usti and Cavernicolus.</title>
        <authorList>
            <consortium name="Lawrence Berkeley National Laboratory"/>
            <person name="Nybo J.L."/>
            <person name="Vesth T.C."/>
            <person name="Theobald S."/>
            <person name="Frisvad J.C."/>
            <person name="Larsen T.O."/>
            <person name="Kjaerboelling I."/>
            <person name="Rothschild-Mancinelli K."/>
            <person name="Lyhne E.K."/>
            <person name="Kogle M.E."/>
            <person name="Barry K."/>
            <person name="Clum A."/>
            <person name="Na H."/>
            <person name="Ledsgaard L."/>
            <person name="Lin J."/>
            <person name="Lipzen A."/>
            <person name="Kuo A."/>
            <person name="Riley R."/>
            <person name="Mondo S."/>
            <person name="Labutti K."/>
            <person name="Haridas S."/>
            <person name="Pangalinan J."/>
            <person name="Salamov A.A."/>
            <person name="Simmons B.A."/>
            <person name="Magnuson J.K."/>
            <person name="Chen J."/>
            <person name="Drula E."/>
            <person name="Henrissat B."/>
            <person name="Wiebenga A."/>
            <person name="Lubbers R.J."/>
            <person name="Gomes A.C."/>
            <person name="Macurrencykelacurrency M.R."/>
            <person name="Stajich J."/>
            <person name="Grigoriev I.V."/>
            <person name="Mortensen U.H."/>
            <person name="De Vries R.P."/>
            <person name="Baker S.E."/>
            <person name="Andersen M.R."/>
        </authorList>
    </citation>
    <scope>NUCLEOTIDE SEQUENCE [LARGE SCALE GENOMIC DNA]</scope>
    <source>
        <strain evidence="5 6">CBS 449.75</strain>
    </source>
</reference>
<name>A0ABR4LRN7_9EURO</name>
<dbReference type="InterPro" id="IPR011118">
    <property type="entry name" value="Tannase/feruloyl_esterase"/>
</dbReference>